<evidence type="ECO:0000256" key="8">
    <source>
        <dbReference type="ARBA" id="ARBA00023170"/>
    </source>
</evidence>
<feature type="transmembrane region" description="Helical" evidence="11">
    <location>
        <begin position="91"/>
        <end position="114"/>
    </location>
</feature>
<evidence type="ECO:0000313" key="13">
    <source>
        <dbReference type="EMBL" id="KAL0851304.1"/>
    </source>
</evidence>
<evidence type="ECO:0000256" key="5">
    <source>
        <dbReference type="ARBA" id="ARBA00022989"/>
    </source>
</evidence>
<dbReference type="Pfam" id="PF00001">
    <property type="entry name" value="7tm_1"/>
    <property type="match status" value="1"/>
</dbReference>
<evidence type="ECO:0000256" key="11">
    <source>
        <dbReference type="SAM" id="Phobius"/>
    </source>
</evidence>
<dbReference type="CDD" id="cd00637">
    <property type="entry name" value="7tm_classA_rhodopsin-like"/>
    <property type="match status" value="1"/>
</dbReference>
<dbReference type="Proteomes" id="UP001549921">
    <property type="component" value="Unassembled WGS sequence"/>
</dbReference>
<accession>A0ABD0TPN8</accession>
<gene>
    <name evidence="13" type="ORF">ABMA28_007133</name>
</gene>
<sequence length="346" mass="38031">MSERAYSPLAPPLGVAVYVACVAGAGALANCSVLAALLKSSRNGLCSIIIQLAVSDFLIIATSALPEMWFYNNRSWTFGKSSCVAYQGFNVFASTASSYLIATLALHTIATVNLEEKFAAKRLKRNNEDENEEMGSSHHSLMANSDTSTPPRTMNVDYRLMERRIRVTPPSAFVWILSASLSIPEFALASTVHLNQNIILCTAVDSHHRLNMHSLLAAFNLFLPSMLMMIAAILVISKLRSKNLPDLDICDATSALKLSLWLILVYGVLCAPRSIFAVYHVYSRSYSENEASSFGIEQLDDTPAMIRLALSAAYLASSVIRPLLYVVMLPKVRNMFSFGSRNMEKV</sequence>
<feature type="compositionally biased region" description="Polar residues" evidence="10">
    <location>
        <begin position="137"/>
        <end position="147"/>
    </location>
</feature>
<dbReference type="SUPFAM" id="SSF81321">
    <property type="entry name" value="Family A G protein-coupled receptor-like"/>
    <property type="match status" value="2"/>
</dbReference>
<dbReference type="EMBL" id="JBEDNZ010000002">
    <property type="protein sequence ID" value="KAL0851304.1"/>
    <property type="molecule type" value="Genomic_DNA"/>
</dbReference>
<feature type="domain" description="G-protein coupled receptors family 1 profile" evidence="12">
    <location>
        <begin position="26"/>
        <end position="325"/>
    </location>
</feature>
<evidence type="ECO:0000256" key="10">
    <source>
        <dbReference type="SAM" id="MobiDB-lite"/>
    </source>
</evidence>
<evidence type="ECO:0000256" key="2">
    <source>
        <dbReference type="ARBA" id="ARBA00010663"/>
    </source>
</evidence>
<feature type="transmembrane region" description="Helical" evidence="11">
    <location>
        <begin position="45"/>
        <end position="71"/>
    </location>
</feature>
<dbReference type="GO" id="GO:0005886">
    <property type="term" value="C:plasma membrane"/>
    <property type="evidence" value="ECO:0007669"/>
    <property type="project" value="UniProtKB-SubCell"/>
</dbReference>
<organism evidence="13 14">
    <name type="scientific">Loxostege sticticalis</name>
    <name type="common">Beet webworm moth</name>
    <dbReference type="NCBI Taxonomy" id="481309"/>
    <lineage>
        <taxon>Eukaryota</taxon>
        <taxon>Metazoa</taxon>
        <taxon>Ecdysozoa</taxon>
        <taxon>Arthropoda</taxon>
        <taxon>Hexapoda</taxon>
        <taxon>Insecta</taxon>
        <taxon>Pterygota</taxon>
        <taxon>Neoptera</taxon>
        <taxon>Endopterygota</taxon>
        <taxon>Lepidoptera</taxon>
        <taxon>Glossata</taxon>
        <taxon>Ditrysia</taxon>
        <taxon>Pyraloidea</taxon>
        <taxon>Crambidae</taxon>
        <taxon>Pyraustinae</taxon>
        <taxon>Loxostege</taxon>
    </lineage>
</organism>
<dbReference type="PANTHER" id="PTHR24229:SF40">
    <property type="entry name" value="ALLATOSTATIN C RECEPTOR 1-RELATED"/>
    <property type="match status" value="1"/>
</dbReference>
<feature type="transmembrane region" description="Helical" evidence="11">
    <location>
        <begin position="214"/>
        <end position="237"/>
    </location>
</feature>
<dbReference type="Gene3D" id="1.20.1070.10">
    <property type="entry name" value="Rhodopsin 7-helix transmembrane proteins"/>
    <property type="match status" value="1"/>
</dbReference>
<evidence type="ECO:0000256" key="6">
    <source>
        <dbReference type="ARBA" id="ARBA00023040"/>
    </source>
</evidence>
<feature type="region of interest" description="Disordered" evidence="10">
    <location>
        <begin position="126"/>
        <end position="147"/>
    </location>
</feature>
<keyword evidence="6" id="KW-0297">G-protein coupled receptor</keyword>
<evidence type="ECO:0000256" key="1">
    <source>
        <dbReference type="ARBA" id="ARBA00004651"/>
    </source>
</evidence>
<feature type="transmembrane region" description="Helical" evidence="11">
    <location>
        <begin position="304"/>
        <end position="327"/>
    </location>
</feature>
<name>A0ABD0TPN8_LOXSC</name>
<protein>
    <recommendedName>
        <fullName evidence="12">G-protein coupled receptors family 1 profile domain-containing protein</fullName>
    </recommendedName>
</protein>
<evidence type="ECO:0000256" key="7">
    <source>
        <dbReference type="ARBA" id="ARBA00023136"/>
    </source>
</evidence>
<feature type="transmembrane region" description="Helical" evidence="11">
    <location>
        <begin position="172"/>
        <end position="194"/>
    </location>
</feature>
<dbReference type="PANTHER" id="PTHR24229">
    <property type="entry name" value="NEUROPEPTIDES RECEPTOR"/>
    <property type="match status" value="1"/>
</dbReference>
<keyword evidence="4 11" id="KW-0812">Transmembrane</keyword>
<dbReference type="AlphaFoldDB" id="A0ABD0TPN8"/>
<feature type="transmembrane region" description="Helical" evidence="11">
    <location>
        <begin position="258"/>
        <end position="282"/>
    </location>
</feature>
<reference evidence="13 14" key="1">
    <citation type="submission" date="2024-06" db="EMBL/GenBank/DDBJ databases">
        <title>A chromosome-level genome assembly of beet webworm, Loxostege sticticalis.</title>
        <authorList>
            <person name="Zhang Y."/>
        </authorList>
    </citation>
    <scope>NUCLEOTIDE SEQUENCE [LARGE SCALE GENOMIC DNA]</scope>
    <source>
        <strain evidence="13">AQ028</strain>
        <tissue evidence="13">Male pupae</tissue>
    </source>
</reference>
<keyword evidence="8" id="KW-0675">Receptor</keyword>
<dbReference type="InterPro" id="IPR000276">
    <property type="entry name" value="GPCR_Rhodpsn"/>
</dbReference>
<comment type="caution">
    <text evidence="13">The sequence shown here is derived from an EMBL/GenBank/DDBJ whole genome shotgun (WGS) entry which is preliminary data.</text>
</comment>
<dbReference type="InterPro" id="IPR017452">
    <property type="entry name" value="GPCR_Rhodpsn_7TM"/>
</dbReference>
<evidence type="ECO:0000256" key="4">
    <source>
        <dbReference type="ARBA" id="ARBA00022692"/>
    </source>
</evidence>
<keyword evidence="5 11" id="KW-1133">Transmembrane helix</keyword>
<feature type="transmembrane region" description="Helical" evidence="11">
    <location>
        <begin position="15"/>
        <end position="38"/>
    </location>
</feature>
<keyword evidence="7 11" id="KW-0472">Membrane</keyword>
<evidence type="ECO:0000313" key="14">
    <source>
        <dbReference type="Proteomes" id="UP001549921"/>
    </source>
</evidence>
<evidence type="ECO:0000259" key="12">
    <source>
        <dbReference type="PROSITE" id="PS50262"/>
    </source>
</evidence>
<evidence type="ECO:0000256" key="3">
    <source>
        <dbReference type="ARBA" id="ARBA00022475"/>
    </source>
</evidence>
<comment type="similarity">
    <text evidence="2">Belongs to the G-protein coupled receptor 1 family.</text>
</comment>
<dbReference type="GO" id="GO:0004930">
    <property type="term" value="F:G protein-coupled receptor activity"/>
    <property type="evidence" value="ECO:0007669"/>
    <property type="project" value="UniProtKB-KW"/>
</dbReference>
<dbReference type="PROSITE" id="PS50262">
    <property type="entry name" value="G_PROTEIN_RECEP_F1_2"/>
    <property type="match status" value="1"/>
</dbReference>
<evidence type="ECO:0000256" key="9">
    <source>
        <dbReference type="ARBA" id="ARBA00023224"/>
    </source>
</evidence>
<keyword evidence="9" id="KW-0807">Transducer</keyword>
<proteinExistence type="inferred from homology"/>
<comment type="subcellular location">
    <subcellularLocation>
        <location evidence="1">Cell membrane</location>
        <topology evidence="1">Multi-pass membrane protein</topology>
    </subcellularLocation>
</comment>
<keyword evidence="3" id="KW-1003">Cell membrane</keyword>